<evidence type="ECO:0000256" key="2">
    <source>
        <dbReference type="ARBA" id="ARBA00022801"/>
    </source>
</evidence>
<evidence type="ECO:0000313" key="9">
    <source>
        <dbReference type="EMBL" id="TQS41619.1"/>
    </source>
</evidence>
<proteinExistence type="inferred from homology"/>
<dbReference type="Gene3D" id="2.60.40.10">
    <property type="entry name" value="Immunoglobulins"/>
    <property type="match status" value="1"/>
</dbReference>
<name>A0A545AJZ8_9ACTN</name>
<organism evidence="9 10">
    <name type="scientific">Cryptosporangium phraense</name>
    <dbReference type="NCBI Taxonomy" id="2593070"/>
    <lineage>
        <taxon>Bacteria</taxon>
        <taxon>Bacillati</taxon>
        <taxon>Actinomycetota</taxon>
        <taxon>Actinomycetes</taxon>
        <taxon>Cryptosporangiales</taxon>
        <taxon>Cryptosporangiaceae</taxon>
        <taxon>Cryptosporangium</taxon>
    </lineage>
</organism>
<evidence type="ECO:0000259" key="8">
    <source>
        <dbReference type="Pfam" id="PF02927"/>
    </source>
</evidence>
<comment type="similarity">
    <text evidence="1">Belongs to the glycosyl hydrolase 9 (cellulase E) family.</text>
</comment>
<evidence type="ECO:0000256" key="6">
    <source>
        <dbReference type="SAM" id="MobiDB-lite"/>
    </source>
</evidence>
<gene>
    <name evidence="9" type="ORF">FL583_28585</name>
</gene>
<evidence type="ECO:0000256" key="4">
    <source>
        <dbReference type="ARBA" id="ARBA00023295"/>
    </source>
</evidence>
<dbReference type="InterPro" id="IPR008928">
    <property type="entry name" value="6-hairpin_glycosidase_sf"/>
</dbReference>
<evidence type="ECO:0000256" key="3">
    <source>
        <dbReference type="ARBA" id="ARBA00023277"/>
    </source>
</evidence>
<keyword evidence="10" id="KW-1185">Reference proteome</keyword>
<evidence type="ECO:0000256" key="1">
    <source>
        <dbReference type="ARBA" id="ARBA00007072"/>
    </source>
</evidence>
<evidence type="ECO:0000259" key="7">
    <source>
        <dbReference type="Pfam" id="PF00759"/>
    </source>
</evidence>
<dbReference type="CDD" id="cd02850">
    <property type="entry name" value="E_set_Cellulase_N"/>
    <property type="match status" value="1"/>
</dbReference>
<dbReference type="SUPFAM" id="SSF48208">
    <property type="entry name" value="Six-hairpin glycosidases"/>
    <property type="match status" value="1"/>
</dbReference>
<evidence type="ECO:0000256" key="5">
    <source>
        <dbReference type="ARBA" id="ARBA00023326"/>
    </source>
</evidence>
<sequence>MSVAPWSAETTGRDLVRYRRPAALPRLLTTVIATITALALLAGCTGDKGDDKSERNAPSGTWTPVGPTDAVVRVDQVGYGTGETKVAVLLSPRKADRAAFTVERQDGSIALKGSVGADRGSWSDRYPASYPIDISGLRTAGAYRIRVTGGATAVSPVFLVGASKELFGEVAADTVKFFGLQRDGSDVISEPIPREPSHLNDAHATVYAAPDFSDGDDLASGLTESSDGPSDLDVSGGWFDAGDYLKFTHTTAYAVSLMLLAQRGGDASIGNGKAIEGLSDEAEHGVAWLDKMWDETTQSLYLQVGLGSGGVDNIVGDHDTWRLPQEDDTATGDSKRYLRDRPVFRANSPGGELSPNLAGRVAAAFALAAQVEAGDQPTKARAHLDAAATILDLANTDDYGTLMTTYPRGYYAESSWSDDMALGATELARAGWVLGDTRSTAWLSQAAHWASLSVATGNRQPLNLYDVGPLADGELWGLLDETGKTGLEVEKAALVADLKARLDAGVSAASQSPIGAAVPLTQADFTSKTFGWSAVAALYHRAAGDDTYDAFGTAQRNVALGTNGWGLSLVVGVGSTYPKCIHHQIANLAGSLDGKGRIALGAVVNGPNARQAFTSLTPSTSAVQCSGVDVSRFDRTDARFVDQPQAYSSVEPAIDFTATALLAVTLQARL</sequence>
<keyword evidence="4" id="KW-0326">Glycosidase</keyword>
<dbReference type="GO" id="GO:0008810">
    <property type="term" value="F:cellulase activity"/>
    <property type="evidence" value="ECO:0007669"/>
    <property type="project" value="InterPro"/>
</dbReference>
<dbReference type="InterPro" id="IPR004197">
    <property type="entry name" value="Cellulase_Ig-like"/>
</dbReference>
<feature type="domain" description="Cellulase Ig-like" evidence="8">
    <location>
        <begin position="69"/>
        <end position="149"/>
    </location>
</feature>
<dbReference type="OrthoDB" id="9808897at2"/>
<dbReference type="AlphaFoldDB" id="A0A545AJZ8"/>
<accession>A0A545AJZ8</accession>
<dbReference type="EMBL" id="VIRS01000024">
    <property type="protein sequence ID" value="TQS41619.1"/>
    <property type="molecule type" value="Genomic_DNA"/>
</dbReference>
<dbReference type="Pfam" id="PF02927">
    <property type="entry name" value="CelD_N"/>
    <property type="match status" value="1"/>
</dbReference>
<dbReference type="SUPFAM" id="SSF81296">
    <property type="entry name" value="E set domains"/>
    <property type="match status" value="1"/>
</dbReference>
<protein>
    <submittedName>
        <fullName evidence="9">Uncharacterized protein</fullName>
    </submittedName>
</protein>
<keyword evidence="5" id="KW-0624">Polysaccharide degradation</keyword>
<feature type="domain" description="Glycoside hydrolase family 9" evidence="7">
    <location>
        <begin position="167"/>
        <end position="662"/>
    </location>
</feature>
<keyword evidence="3" id="KW-0119">Carbohydrate metabolism</keyword>
<reference evidence="9 10" key="1">
    <citation type="submission" date="2019-07" db="EMBL/GenBank/DDBJ databases">
        <title>Cryptosporangium phraense sp. nov., isolated from plant litter.</title>
        <authorList>
            <person name="Suriyachadkun C."/>
        </authorList>
    </citation>
    <scope>NUCLEOTIDE SEQUENCE [LARGE SCALE GENOMIC DNA]</scope>
    <source>
        <strain evidence="9 10">A-T 5661</strain>
    </source>
</reference>
<dbReference type="PANTHER" id="PTHR22298">
    <property type="entry name" value="ENDO-1,4-BETA-GLUCANASE"/>
    <property type="match status" value="1"/>
</dbReference>
<dbReference type="InterPro" id="IPR012341">
    <property type="entry name" value="6hp_glycosidase-like_sf"/>
</dbReference>
<comment type="caution">
    <text evidence="9">The sequence shown here is derived from an EMBL/GenBank/DDBJ whole genome shotgun (WGS) entry which is preliminary data.</text>
</comment>
<dbReference type="Pfam" id="PF00759">
    <property type="entry name" value="Glyco_hydro_9"/>
    <property type="match status" value="1"/>
</dbReference>
<dbReference type="InParanoid" id="A0A545AJZ8"/>
<dbReference type="Gene3D" id="1.50.10.10">
    <property type="match status" value="1"/>
</dbReference>
<dbReference type="GO" id="GO:0000272">
    <property type="term" value="P:polysaccharide catabolic process"/>
    <property type="evidence" value="ECO:0007669"/>
    <property type="project" value="UniProtKB-KW"/>
</dbReference>
<evidence type="ECO:0000313" key="10">
    <source>
        <dbReference type="Proteomes" id="UP000317982"/>
    </source>
</evidence>
<dbReference type="InterPro" id="IPR014756">
    <property type="entry name" value="Ig_E-set"/>
</dbReference>
<keyword evidence="2" id="KW-0378">Hydrolase</keyword>
<feature type="region of interest" description="Disordered" evidence="6">
    <location>
        <begin position="47"/>
        <end position="67"/>
    </location>
</feature>
<dbReference type="InterPro" id="IPR001701">
    <property type="entry name" value="Glyco_hydro_9"/>
</dbReference>
<dbReference type="InterPro" id="IPR013783">
    <property type="entry name" value="Ig-like_fold"/>
</dbReference>
<dbReference type="Proteomes" id="UP000317982">
    <property type="component" value="Unassembled WGS sequence"/>
</dbReference>